<dbReference type="PATRIC" id="fig|1300222.3.peg.1862"/>
<sequence length="88" mass="10464">MKMTKFPREQREHVINQVQLYFQDERGEELGRLAAEQMLDFFVKTLGPVVYNQAVEDCRKLMLERMSALEDDFYTLEQPLAQHRRSGL</sequence>
<comment type="caution">
    <text evidence="1">The sequence shown here is derived from an EMBL/GenBank/DDBJ whole genome shotgun (WGS) entry which is preliminary data.</text>
</comment>
<evidence type="ECO:0000313" key="1">
    <source>
        <dbReference type="EMBL" id="EMT52911.1"/>
    </source>
</evidence>
<dbReference type="AlphaFoldDB" id="M8E0U2"/>
<organism evidence="1 2">
    <name type="scientific">Brevibacillus borstelensis AK1</name>
    <dbReference type="NCBI Taxonomy" id="1300222"/>
    <lineage>
        <taxon>Bacteria</taxon>
        <taxon>Bacillati</taxon>
        <taxon>Bacillota</taxon>
        <taxon>Bacilli</taxon>
        <taxon>Bacillales</taxon>
        <taxon>Paenibacillaceae</taxon>
        <taxon>Brevibacillus</taxon>
    </lineage>
</organism>
<dbReference type="InterPro" id="IPR018680">
    <property type="entry name" value="DUF2164"/>
</dbReference>
<reference evidence="1 2" key="1">
    <citation type="submission" date="2013-03" db="EMBL/GenBank/DDBJ databases">
        <title>Assembly of a new bacterial strain Brevibacillus borstelensis AK1.</title>
        <authorList>
            <person name="Rajan I."/>
            <person name="PoliReddy D."/>
            <person name="Sugumar T."/>
            <person name="Rathinam K."/>
            <person name="Alqarawi S."/>
            <person name="Khalil A.B."/>
            <person name="Sivakumar N."/>
        </authorList>
    </citation>
    <scope>NUCLEOTIDE SEQUENCE [LARGE SCALE GENOMIC DNA]</scope>
    <source>
        <strain evidence="1 2">AK1</strain>
    </source>
</reference>
<evidence type="ECO:0000313" key="2">
    <source>
        <dbReference type="Proteomes" id="UP000012081"/>
    </source>
</evidence>
<gene>
    <name evidence="1" type="ORF">I532_09037</name>
</gene>
<proteinExistence type="predicted"/>
<name>M8E0U2_9BACL</name>
<dbReference type="Pfam" id="PF09932">
    <property type="entry name" value="DUF2164"/>
    <property type="match status" value="1"/>
</dbReference>
<keyword evidence="2" id="KW-1185">Reference proteome</keyword>
<dbReference type="Proteomes" id="UP000012081">
    <property type="component" value="Unassembled WGS sequence"/>
</dbReference>
<evidence type="ECO:0008006" key="3">
    <source>
        <dbReference type="Google" id="ProtNLM"/>
    </source>
</evidence>
<protein>
    <recommendedName>
        <fullName evidence="3">DUF2164 domain-containing protein</fullName>
    </recommendedName>
</protein>
<accession>M8E0U2</accession>
<dbReference type="EMBL" id="APBN01000003">
    <property type="protein sequence ID" value="EMT52911.1"/>
    <property type="molecule type" value="Genomic_DNA"/>
</dbReference>
<dbReference type="STRING" id="1300222.I532_09037"/>
<dbReference type="OrthoDB" id="573733at2"/>